<dbReference type="InterPro" id="IPR004304">
    <property type="entry name" value="FmdA_AmdA"/>
</dbReference>
<dbReference type="SUPFAM" id="SSF141130">
    <property type="entry name" value="Acetamidase/Formamidase-like"/>
    <property type="match status" value="1"/>
</dbReference>
<accession>A0A6J4IHT4</accession>
<dbReference type="PANTHER" id="PTHR31891:SF1">
    <property type="entry name" value="FORMAMIDASE C869.04-RELATED"/>
    <property type="match status" value="1"/>
</dbReference>
<gene>
    <name evidence="1" type="ORF">AVDCRST_MAG08-2160</name>
</gene>
<proteinExistence type="predicted"/>
<dbReference type="EMBL" id="CADCTG010000168">
    <property type="protein sequence ID" value="CAA9250426.1"/>
    <property type="molecule type" value="Genomic_DNA"/>
</dbReference>
<evidence type="ECO:0000313" key="1">
    <source>
        <dbReference type="EMBL" id="CAA9250426.1"/>
    </source>
</evidence>
<dbReference type="GO" id="GO:0016811">
    <property type="term" value="F:hydrolase activity, acting on carbon-nitrogen (but not peptide) bonds, in linear amides"/>
    <property type="evidence" value="ECO:0007669"/>
    <property type="project" value="InterPro"/>
</dbReference>
<dbReference type="PANTHER" id="PTHR31891">
    <property type="entry name" value="FORMAMIDASE C869.04-RELATED"/>
    <property type="match status" value="1"/>
</dbReference>
<dbReference type="Gene3D" id="2.60.120.580">
    <property type="entry name" value="Acetamidase/Formamidase-like domains"/>
    <property type="match status" value="2"/>
</dbReference>
<dbReference type="Gene3D" id="3.10.28.20">
    <property type="entry name" value="Acetamidase/Formamidase-like domains"/>
    <property type="match status" value="1"/>
</dbReference>
<protein>
    <submittedName>
        <fullName evidence="1">Bll3346 protein</fullName>
    </submittedName>
</protein>
<name>A0A6J4IHT4_9PROT</name>
<reference evidence="1" key="1">
    <citation type="submission" date="2020-02" db="EMBL/GenBank/DDBJ databases">
        <authorList>
            <person name="Meier V. D."/>
        </authorList>
    </citation>
    <scope>NUCLEOTIDE SEQUENCE</scope>
    <source>
        <strain evidence="1">AVDCRST_MAG08</strain>
    </source>
</reference>
<sequence>MTARHHELPATPGNMVWGYLDPETKPALHVDSGDTVTLACVPAGGPSSLPADRSLVPAEYLAAMEALPQGPGAHFVTGPVFVRGAAPGDTLQVDILSAVPTMDWGFVAIMPLLGTLPDEFTEYETIHPRIDRGRGVCLLPWGTELPLDPFFGVIGTAPPPEWGRLTTNVPRAFGGNMDNKELKPGTTLYLPVFNEGALFYAGDGHGVQGDGEVCITALETGLSGAFRLTVRKDFRVERPFAETATHLMSIGLDEDLDDAAKQAVREMVHHVCGRTNLSRNQAYMLCSLVGDLRVTQTVDGNKGVHMLLAKSCL</sequence>
<dbReference type="Pfam" id="PF03069">
    <property type="entry name" value="FmdA_AmdA"/>
    <property type="match status" value="2"/>
</dbReference>
<dbReference type="AlphaFoldDB" id="A0A6J4IHT4"/>
<organism evidence="1">
    <name type="scientific">uncultured Acetobacteraceae bacterium</name>
    <dbReference type="NCBI Taxonomy" id="169975"/>
    <lineage>
        <taxon>Bacteria</taxon>
        <taxon>Pseudomonadati</taxon>
        <taxon>Pseudomonadota</taxon>
        <taxon>Alphaproteobacteria</taxon>
        <taxon>Acetobacterales</taxon>
        <taxon>Acetobacteraceae</taxon>
        <taxon>environmental samples</taxon>
    </lineage>
</organism>